<evidence type="ECO:0000256" key="8">
    <source>
        <dbReference type="ARBA" id="ARBA00038436"/>
    </source>
</evidence>
<keyword evidence="6 9" id="KW-1133">Transmembrane helix</keyword>
<sequence length="226" mass="24732">MVGEIIHAIGWAFLPSLALPILYLLWPSGWLKRLVTALIRTIDSTIFALGDVVKWALPLLVLSVAGSVFALSIFGTATVKWLESAFYFQAIIITLGAAATLLAGQHVRVDIFHESMGERARARVDLIGFYLLLAPVCLIILWNSQTFVGFAWRTFEGSTESNGIRGVFLLKTLIPIFALTMIMQGLAIALRAAMALNGEARPERPAGVEPFFQVTDGDRTQSGDRL</sequence>
<evidence type="ECO:0000313" key="12">
    <source>
        <dbReference type="Proteomes" id="UP001161391"/>
    </source>
</evidence>
<gene>
    <name evidence="11" type="ORF">GCM10007853_11420</name>
</gene>
<dbReference type="EMBL" id="BSNK01000001">
    <property type="protein sequence ID" value="GLQ23268.1"/>
    <property type="molecule type" value="Genomic_DNA"/>
</dbReference>
<comment type="similarity">
    <text evidence="8 9">Belongs to the TRAP transporter small permease family.</text>
</comment>
<evidence type="ECO:0000256" key="3">
    <source>
        <dbReference type="ARBA" id="ARBA00022475"/>
    </source>
</evidence>
<dbReference type="RefSeq" id="WP_284388511.1">
    <property type="nucleotide sequence ID" value="NZ_BSNK01000001.1"/>
</dbReference>
<reference evidence="11" key="2">
    <citation type="submission" date="2023-01" db="EMBL/GenBank/DDBJ databases">
        <title>Draft genome sequence of Algimonas ampicilliniresistens strain NBRC 108219.</title>
        <authorList>
            <person name="Sun Q."/>
            <person name="Mori K."/>
        </authorList>
    </citation>
    <scope>NUCLEOTIDE SEQUENCE</scope>
    <source>
        <strain evidence="11">NBRC 108219</strain>
    </source>
</reference>
<keyword evidence="7 9" id="KW-0472">Membrane</keyword>
<reference evidence="11" key="1">
    <citation type="journal article" date="2014" name="Int. J. Syst. Evol. Microbiol.">
        <title>Complete genome of a new Firmicutes species belonging to the dominant human colonic microbiota ('Ruminococcus bicirculans') reveals two chromosomes and a selective capacity to utilize plant glucans.</title>
        <authorList>
            <consortium name="NISC Comparative Sequencing Program"/>
            <person name="Wegmann U."/>
            <person name="Louis P."/>
            <person name="Goesmann A."/>
            <person name="Henrissat B."/>
            <person name="Duncan S.H."/>
            <person name="Flint H.J."/>
        </authorList>
    </citation>
    <scope>NUCLEOTIDE SEQUENCE</scope>
    <source>
        <strain evidence="11">NBRC 108219</strain>
    </source>
</reference>
<evidence type="ECO:0000259" key="10">
    <source>
        <dbReference type="Pfam" id="PF04290"/>
    </source>
</evidence>
<evidence type="ECO:0000256" key="7">
    <source>
        <dbReference type="ARBA" id="ARBA00023136"/>
    </source>
</evidence>
<feature type="domain" description="Tripartite ATP-independent periplasmic transporters DctQ component" evidence="10">
    <location>
        <begin position="61"/>
        <end position="192"/>
    </location>
</feature>
<feature type="transmembrane region" description="Helical" evidence="9">
    <location>
        <begin position="46"/>
        <end position="74"/>
    </location>
</feature>
<evidence type="ECO:0000256" key="2">
    <source>
        <dbReference type="ARBA" id="ARBA00022448"/>
    </source>
</evidence>
<keyword evidence="5 9" id="KW-0812">Transmembrane</keyword>
<dbReference type="PANTHER" id="PTHR35011:SF4">
    <property type="entry name" value="SLL1102 PROTEIN"/>
    <property type="match status" value="1"/>
</dbReference>
<keyword evidence="3" id="KW-1003">Cell membrane</keyword>
<feature type="transmembrane region" description="Helical" evidence="9">
    <location>
        <begin position="86"/>
        <end position="105"/>
    </location>
</feature>
<feature type="transmembrane region" description="Helical" evidence="9">
    <location>
        <begin position="6"/>
        <end position="26"/>
    </location>
</feature>
<comment type="subcellular location">
    <subcellularLocation>
        <location evidence="1 9">Cell inner membrane</location>
        <topology evidence="1 9">Multi-pass membrane protein</topology>
    </subcellularLocation>
</comment>
<keyword evidence="12" id="KW-1185">Reference proteome</keyword>
<evidence type="ECO:0000256" key="4">
    <source>
        <dbReference type="ARBA" id="ARBA00022519"/>
    </source>
</evidence>
<comment type="caution">
    <text evidence="11">The sequence shown here is derived from an EMBL/GenBank/DDBJ whole genome shotgun (WGS) entry which is preliminary data.</text>
</comment>
<comment type="subunit">
    <text evidence="9">The complex comprises the extracytoplasmic solute receptor protein and the two transmembrane proteins.</text>
</comment>
<feature type="transmembrane region" description="Helical" evidence="9">
    <location>
        <begin position="172"/>
        <end position="194"/>
    </location>
</feature>
<evidence type="ECO:0000256" key="6">
    <source>
        <dbReference type="ARBA" id="ARBA00022989"/>
    </source>
</evidence>
<evidence type="ECO:0000256" key="1">
    <source>
        <dbReference type="ARBA" id="ARBA00004429"/>
    </source>
</evidence>
<dbReference type="Proteomes" id="UP001161391">
    <property type="component" value="Unassembled WGS sequence"/>
</dbReference>
<accession>A0ABQ5V6U7</accession>
<keyword evidence="4 9" id="KW-0997">Cell inner membrane</keyword>
<name>A0ABQ5V6U7_9PROT</name>
<dbReference type="Pfam" id="PF04290">
    <property type="entry name" value="DctQ"/>
    <property type="match status" value="1"/>
</dbReference>
<evidence type="ECO:0000256" key="9">
    <source>
        <dbReference type="RuleBase" id="RU369079"/>
    </source>
</evidence>
<feature type="transmembrane region" description="Helical" evidence="9">
    <location>
        <begin position="126"/>
        <end position="152"/>
    </location>
</feature>
<comment type="function">
    <text evidence="9">Part of the tripartite ATP-independent periplasmic (TRAP) transport system.</text>
</comment>
<organism evidence="11 12">
    <name type="scientific">Algimonas ampicilliniresistens</name>
    <dbReference type="NCBI Taxonomy" id="1298735"/>
    <lineage>
        <taxon>Bacteria</taxon>
        <taxon>Pseudomonadati</taxon>
        <taxon>Pseudomonadota</taxon>
        <taxon>Alphaproteobacteria</taxon>
        <taxon>Maricaulales</taxon>
        <taxon>Robiginitomaculaceae</taxon>
        <taxon>Algimonas</taxon>
    </lineage>
</organism>
<dbReference type="InterPro" id="IPR007387">
    <property type="entry name" value="TRAP_DctQ"/>
</dbReference>
<evidence type="ECO:0000256" key="5">
    <source>
        <dbReference type="ARBA" id="ARBA00022692"/>
    </source>
</evidence>
<dbReference type="InterPro" id="IPR055348">
    <property type="entry name" value="DctQ"/>
</dbReference>
<protein>
    <recommendedName>
        <fullName evidence="9">TRAP transporter small permease protein</fullName>
    </recommendedName>
</protein>
<proteinExistence type="inferred from homology"/>
<keyword evidence="2 9" id="KW-0813">Transport</keyword>
<comment type="caution">
    <text evidence="9">Lacks conserved residue(s) required for the propagation of feature annotation.</text>
</comment>
<dbReference type="PANTHER" id="PTHR35011">
    <property type="entry name" value="2,3-DIKETO-L-GULONATE TRAP TRANSPORTER SMALL PERMEASE PROTEIN YIAM"/>
    <property type="match status" value="1"/>
</dbReference>
<evidence type="ECO:0000313" key="11">
    <source>
        <dbReference type="EMBL" id="GLQ23268.1"/>
    </source>
</evidence>